<keyword evidence="3" id="KW-1185">Reference proteome</keyword>
<dbReference type="AlphaFoldDB" id="A0A2N3N0H3"/>
<name>A0A2N3N0H3_9PEZI</name>
<dbReference type="InParanoid" id="A0A2N3N0H3"/>
<protein>
    <recommendedName>
        <fullName evidence="1">Hemerythrin-like domain-containing protein</fullName>
    </recommendedName>
</protein>
<dbReference type="STRING" id="41688.A0A2N3N0H3"/>
<dbReference type="VEuPathDB" id="FungiDB:jhhlp_007762"/>
<comment type="caution">
    <text evidence="2">The sequence shown here is derived from an EMBL/GenBank/DDBJ whole genome shotgun (WGS) entry which is preliminary data.</text>
</comment>
<dbReference type="PANTHER" id="PTHR35585:SF1">
    <property type="entry name" value="HHE DOMAIN PROTEIN (AFU_ORTHOLOGUE AFUA_4G00730)"/>
    <property type="match status" value="1"/>
</dbReference>
<dbReference type="Proteomes" id="UP000233524">
    <property type="component" value="Unassembled WGS sequence"/>
</dbReference>
<reference evidence="2 3" key="1">
    <citation type="journal article" date="2017" name="G3 (Bethesda)">
        <title>First Draft Genome Sequence of the Pathogenic Fungus Lomentospora prolificans (Formerly Scedosporium prolificans).</title>
        <authorList>
            <person name="Luo R."/>
            <person name="Zimin A."/>
            <person name="Workman R."/>
            <person name="Fan Y."/>
            <person name="Pertea G."/>
            <person name="Grossman N."/>
            <person name="Wear M.P."/>
            <person name="Jia B."/>
            <person name="Miller H."/>
            <person name="Casadevall A."/>
            <person name="Timp W."/>
            <person name="Zhang S.X."/>
            <person name="Salzberg S.L."/>
        </authorList>
    </citation>
    <scope>NUCLEOTIDE SEQUENCE [LARGE SCALE GENOMIC DNA]</scope>
    <source>
        <strain evidence="2 3">JHH-5317</strain>
    </source>
</reference>
<accession>A0A2N3N0H3</accession>
<gene>
    <name evidence="2" type="ORF">jhhlp_007762</name>
</gene>
<feature type="domain" description="Hemerythrin-like" evidence="1">
    <location>
        <begin position="33"/>
        <end position="145"/>
    </location>
</feature>
<dbReference type="Gene3D" id="1.20.120.520">
    <property type="entry name" value="nmb1532 protein domain like"/>
    <property type="match status" value="1"/>
</dbReference>
<dbReference type="OrthoDB" id="9983919at2759"/>
<evidence type="ECO:0000313" key="2">
    <source>
        <dbReference type="EMBL" id="PKS05929.1"/>
    </source>
</evidence>
<sequence length="215" mass="24836">MTTILRRAYPAIITRPVVGHRHFVASAIQMARISDIIKQDHREIQQAYENILDSKDPSDKVRWRNQFTWELARHSIGEELMLYPAFEKHVQQGKSMAARDREEHLMIKKDLAVLQDMSPDHPEFGAVLGSLWGNLRQHIQEEEHEDLVALEKALSPEESDAMVRSFQRTKMLTPTRSHPNAPDKPPFETVAGLMAAPLDKIRDLFREFPEEKTSH</sequence>
<evidence type="ECO:0000259" key="1">
    <source>
        <dbReference type="Pfam" id="PF01814"/>
    </source>
</evidence>
<dbReference type="InterPro" id="IPR012312">
    <property type="entry name" value="Hemerythrin-like"/>
</dbReference>
<organism evidence="2 3">
    <name type="scientific">Lomentospora prolificans</name>
    <dbReference type="NCBI Taxonomy" id="41688"/>
    <lineage>
        <taxon>Eukaryota</taxon>
        <taxon>Fungi</taxon>
        <taxon>Dikarya</taxon>
        <taxon>Ascomycota</taxon>
        <taxon>Pezizomycotina</taxon>
        <taxon>Sordariomycetes</taxon>
        <taxon>Hypocreomycetidae</taxon>
        <taxon>Microascales</taxon>
        <taxon>Microascaceae</taxon>
        <taxon>Lomentospora</taxon>
    </lineage>
</organism>
<dbReference type="Pfam" id="PF01814">
    <property type="entry name" value="Hemerythrin"/>
    <property type="match status" value="1"/>
</dbReference>
<evidence type="ECO:0000313" key="3">
    <source>
        <dbReference type="Proteomes" id="UP000233524"/>
    </source>
</evidence>
<proteinExistence type="predicted"/>
<dbReference type="EMBL" id="NLAX01001139">
    <property type="protein sequence ID" value="PKS05929.1"/>
    <property type="molecule type" value="Genomic_DNA"/>
</dbReference>
<dbReference type="PANTHER" id="PTHR35585">
    <property type="entry name" value="HHE DOMAIN PROTEIN (AFU_ORTHOLOGUE AFUA_4G00730)"/>
    <property type="match status" value="1"/>
</dbReference>